<organism evidence="2 3">
    <name type="scientific">Agarivorans gilvus</name>
    <dbReference type="NCBI Taxonomy" id="680279"/>
    <lineage>
        <taxon>Bacteria</taxon>
        <taxon>Pseudomonadati</taxon>
        <taxon>Pseudomonadota</taxon>
        <taxon>Gammaproteobacteria</taxon>
        <taxon>Alteromonadales</taxon>
        <taxon>Alteromonadaceae</taxon>
        <taxon>Agarivorans</taxon>
    </lineage>
</organism>
<evidence type="ECO:0000313" key="2">
    <source>
        <dbReference type="EMBL" id="GGB03471.1"/>
    </source>
</evidence>
<accession>A0ABQ1I2V9</accession>
<dbReference type="Gene3D" id="1.10.3680.10">
    <property type="entry name" value="TerB-like"/>
    <property type="match status" value="1"/>
</dbReference>
<dbReference type="InterPro" id="IPR007791">
    <property type="entry name" value="DjlA_N"/>
</dbReference>
<evidence type="ECO:0000313" key="3">
    <source>
        <dbReference type="Proteomes" id="UP000651977"/>
    </source>
</evidence>
<gene>
    <name evidence="2" type="ORF">GCM10007414_15990</name>
</gene>
<dbReference type="EMBL" id="BMDY01000008">
    <property type="protein sequence ID" value="GGB03471.1"/>
    <property type="molecule type" value="Genomic_DNA"/>
</dbReference>
<dbReference type="RefSeq" id="WP_055733567.1">
    <property type="nucleotide sequence ID" value="NZ_BMDY01000008.1"/>
</dbReference>
<evidence type="ECO:0000259" key="1">
    <source>
        <dbReference type="Pfam" id="PF05099"/>
    </source>
</evidence>
<reference evidence="3" key="1">
    <citation type="journal article" date="2019" name="Int. J. Syst. Evol. Microbiol.">
        <title>The Global Catalogue of Microorganisms (GCM) 10K type strain sequencing project: providing services to taxonomists for standard genome sequencing and annotation.</title>
        <authorList>
            <consortium name="The Broad Institute Genomics Platform"/>
            <consortium name="The Broad Institute Genome Sequencing Center for Infectious Disease"/>
            <person name="Wu L."/>
            <person name="Ma J."/>
        </authorList>
    </citation>
    <scope>NUCLEOTIDE SEQUENCE [LARGE SCALE GENOMIC DNA]</scope>
    <source>
        <strain evidence="3">CGMCC 1.10131</strain>
    </source>
</reference>
<protein>
    <recommendedName>
        <fullName evidence="1">Co-chaperone DjlA N-terminal domain-containing protein</fullName>
    </recommendedName>
</protein>
<name>A0ABQ1I2V9_9ALTE</name>
<dbReference type="Proteomes" id="UP000651977">
    <property type="component" value="Unassembled WGS sequence"/>
</dbReference>
<dbReference type="SUPFAM" id="SSF158682">
    <property type="entry name" value="TerB-like"/>
    <property type="match status" value="1"/>
</dbReference>
<keyword evidence="3" id="KW-1185">Reference proteome</keyword>
<feature type="domain" description="Co-chaperone DjlA N-terminal" evidence="1">
    <location>
        <begin position="6"/>
        <end position="114"/>
    </location>
</feature>
<proteinExistence type="predicted"/>
<comment type="caution">
    <text evidence="2">The sequence shown here is derived from an EMBL/GenBank/DDBJ whole genome shotgun (WGS) entry which is preliminary data.</text>
</comment>
<dbReference type="InterPro" id="IPR029024">
    <property type="entry name" value="TerB-like"/>
</dbReference>
<dbReference type="Pfam" id="PF05099">
    <property type="entry name" value="TerB"/>
    <property type="match status" value="1"/>
</dbReference>
<sequence length="134" mass="15290">MYLSELNAGEKKNFLELAKYAMGLNGEQKAEEQEVFMSFVNECGLNEYRLSKQDNIESVIKVLAKSKAKHQRIVLLELFGILLADDEICSNEQSFLDQLATAFALDNYQVQRIKRWVLAMNDLVAEGHAMINKD</sequence>